<accession>A0A2A6RHJ8</accession>
<dbReference type="Gene3D" id="1.25.40.10">
    <property type="entry name" value="Tetratricopeptide repeat domain"/>
    <property type="match status" value="1"/>
</dbReference>
<dbReference type="AlphaFoldDB" id="A0A2A6RHJ8"/>
<keyword evidence="4" id="KW-1185">Reference proteome</keyword>
<dbReference type="EMBL" id="NQWI01000074">
    <property type="protein sequence ID" value="PDW02320.1"/>
    <property type="molecule type" value="Genomic_DNA"/>
</dbReference>
<name>A0A2A6RHJ8_9CHLR</name>
<gene>
    <name evidence="3" type="ORF">CJ255_14635</name>
</gene>
<dbReference type="RefSeq" id="WP_097644845.1">
    <property type="nucleotide sequence ID" value="NZ_NQWI01000074.1"/>
</dbReference>
<feature type="repeat" description="TPR" evidence="1">
    <location>
        <begin position="219"/>
        <end position="252"/>
    </location>
</feature>
<dbReference type="InterPro" id="IPR011990">
    <property type="entry name" value="TPR-like_helical_dom_sf"/>
</dbReference>
<sequence length="466" mass="50019">MSTTSFRVHLSEQHVVDEELDDDKPVYLVVSGLVSHYGLPTGEYSLFAGPQRQRISRELRLRETPYANGGDIYLALARSPWWAPLPVVKPAPSAVGAKRPKTYSMPSRPSITPRHALLAVLALLAISLLLGMIFWPSSPSSVASNGQAVSLVAPTTAVTEPTATLLPASPTPDLATQVRTNYQNGMTAYAAEDWATAVSYFQLVYSYDANYSEVRSSLAASYYNWGVYLRDRNDVGEAKAHFQATLEIDPNHSLAQGELEKASIFLEAQAAASNGDHGGALERYRRVNTLHGSDYAGANAQIYEMLIVQANVLRQEGGAANLRQAYNLYSEAANLGVGDSSYAQQSMLEVQQMLPTPTPVPTAVPTPRPTAVPEPARLRFSVANYNDDPHCISIGINGIVPAGWFFVVDGMGHVSGRFDGGGNARACGLGYGQEVTLTVFDGNGSRVLGGGGIPSRGSAIMVATWR</sequence>
<dbReference type="SUPFAM" id="SSF48452">
    <property type="entry name" value="TPR-like"/>
    <property type="match status" value="1"/>
</dbReference>
<proteinExistence type="predicted"/>
<keyword evidence="2" id="KW-1133">Transmembrane helix</keyword>
<evidence type="ECO:0000256" key="2">
    <source>
        <dbReference type="SAM" id="Phobius"/>
    </source>
</evidence>
<feature type="transmembrane region" description="Helical" evidence="2">
    <location>
        <begin position="115"/>
        <end position="135"/>
    </location>
</feature>
<keyword evidence="2" id="KW-0812">Transmembrane</keyword>
<dbReference type="Proteomes" id="UP000220527">
    <property type="component" value="Unassembled WGS sequence"/>
</dbReference>
<protein>
    <submittedName>
        <fullName evidence="3">Uncharacterized protein</fullName>
    </submittedName>
</protein>
<dbReference type="InterPro" id="IPR019734">
    <property type="entry name" value="TPR_rpt"/>
</dbReference>
<reference evidence="4" key="1">
    <citation type="submission" date="2017-08" db="EMBL/GenBank/DDBJ databases">
        <authorList>
            <person name="Grouzdev D.S."/>
            <person name="Gaisin V.A."/>
            <person name="Rysina M.S."/>
            <person name="Gorlenko V.M."/>
        </authorList>
    </citation>
    <scope>NUCLEOTIDE SEQUENCE [LARGE SCALE GENOMIC DNA]</scope>
    <source>
        <strain evidence="4">Kir15-3F</strain>
    </source>
</reference>
<evidence type="ECO:0000256" key="1">
    <source>
        <dbReference type="PROSITE-ProRule" id="PRU00339"/>
    </source>
</evidence>
<dbReference type="SMART" id="SM00028">
    <property type="entry name" value="TPR"/>
    <property type="match status" value="2"/>
</dbReference>
<organism evidence="3 4">
    <name type="scientific">Candidatus Viridilinea mediisalina</name>
    <dbReference type="NCBI Taxonomy" id="2024553"/>
    <lineage>
        <taxon>Bacteria</taxon>
        <taxon>Bacillati</taxon>
        <taxon>Chloroflexota</taxon>
        <taxon>Chloroflexia</taxon>
        <taxon>Chloroflexales</taxon>
        <taxon>Chloroflexineae</taxon>
        <taxon>Oscillochloridaceae</taxon>
        <taxon>Candidatus Viridilinea</taxon>
    </lineage>
</organism>
<dbReference type="PROSITE" id="PS50005">
    <property type="entry name" value="TPR"/>
    <property type="match status" value="1"/>
</dbReference>
<dbReference type="OrthoDB" id="141295at2"/>
<keyword evidence="1" id="KW-0802">TPR repeat</keyword>
<evidence type="ECO:0000313" key="4">
    <source>
        <dbReference type="Proteomes" id="UP000220527"/>
    </source>
</evidence>
<evidence type="ECO:0000313" key="3">
    <source>
        <dbReference type="EMBL" id="PDW02320.1"/>
    </source>
</evidence>
<comment type="caution">
    <text evidence="3">The sequence shown here is derived from an EMBL/GenBank/DDBJ whole genome shotgun (WGS) entry which is preliminary data.</text>
</comment>
<keyword evidence="2" id="KW-0472">Membrane</keyword>